<proteinExistence type="predicted"/>
<reference evidence="1 2" key="1">
    <citation type="submission" date="2019-03" db="EMBL/GenBank/DDBJ databases">
        <title>Deep-cultivation of Planctomycetes and their phenomic and genomic characterization uncovers novel biology.</title>
        <authorList>
            <person name="Wiegand S."/>
            <person name="Jogler M."/>
            <person name="Boedeker C."/>
            <person name="Pinto D."/>
            <person name="Vollmers J."/>
            <person name="Rivas-Marin E."/>
            <person name="Kohn T."/>
            <person name="Peeters S.H."/>
            <person name="Heuer A."/>
            <person name="Rast P."/>
            <person name="Oberbeckmann S."/>
            <person name="Bunk B."/>
            <person name="Jeske O."/>
            <person name="Meyerdierks A."/>
            <person name="Storesund J.E."/>
            <person name="Kallscheuer N."/>
            <person name="Luecker S."/>
            <person name="Lage O.M."/>
            <person name="Pohl T."/>
            <person name="Merkel B.J."/>
            <person name="Hornburger P."/>
            <person name="Mueller R.-W."/>
            <person name="Bruemmer F."/>
            <person name="Labrenz M."/>
            <person name="Spormann A.M."/>
            <person name="Op den Camp H."/>
            <person name="Overmann J."/>
            <person name="Amann R."/>
            <person name="Jetten M.S.M."/>
            <person name="Mascher T."/>
            <person name="Medema M.H."/>
            <person name="Devos D.P."/>
            <person name="Kaster A.-K."/>
            <person name="Ovreas L."/>
            <person name="Rohde M."/>
            <person name="Galperin M.Y."/>
            <person name="Jogler C."/>
        </authorList>
    </citation>
    <scope>NUCLEOTIDE SEQUENCE [LARGE SCALE GENOMIC DNA]</scope>
    <source>
        <strain evidence="1 2">V144</strain>
    </source>
</reference>
<sequence>MIVVCYIVNTKMKKGSAFEELAFCTIRLKNLQRNHLRLNTTERLPVFQVLLKSSVCSYQTLILQEEL</sequence>
<dbReference type="AlphaFoldDB" id="A0A517W0A2"/>
<dbReference type="EMBL" id="CP037920">
    <property type="protein sequence ID" value="QDT98684.1"/>
    <property type="molecule type" value="Genomic_DNA"/>
</dbReference>
<accession>A0A517W0A2</accession>
<evidence type="ECO:0000313" key="1">
    <source>
        <dbReference type="EMBL" id="QDT98684.1"/>
    </source>
</evidence>
<protein>
    <submittedName>
        <fullName evidence="1">Uncharacterized protein</fullName>
    </submittedName>
</protein>
<name>A0A517W0A2_9PLAN</name>
<evidence type="ECO:0000313" key="2">
    <source>
        <dbReference type="Proteomes" id="UP000318704"/>
    </source>
</evidence>
<dbReference type="Proteomes" id="UP000318704">
    <property type="component" value="Chromosome"/>
</dbReference>
<dbReference type="KEGG" id="gaw:V144x_41910"/>
<gene>
    <name evidence="1" type="ORF">V144x_41910</name>
</gene>
<organism evidence="1 2">
    <name type="scientific">Gimesia aquarii</name>
    <dbReference type="NCBI Taxonomy" id="2527964"/>
    <lineage>
        <taxon>Bacteria</taxon>
        <taxon>Pseudomonadati</taxon>
        <taxon>Planctomycetota</taxon>
        <taxon>Planctomycetia</taxon>
        <taxon>Planctomycetales</taxon>
        <taxon>Planctomycetaceae</taxon>
        <taxon>Gimesia</taxon>
    </lineage>
</organism>